<dbReference type="InterPro" id="IPR029063">
    <property type="entry name" value="SAM-dependent_MTases_sf"/>
</dbReference>
<dbReference type="AlphaFoldDB" id="A0A7U3UQV0"/>
<dbReference type="PANTHER" id="PTHR43861">
    <property type="entry name" value="TRANS-ACONITATE 2-METHYLTRANSFERASE-RELATED"/>
    <property type="match status" value="1"/>
</dbReference>
<dbReference type="GO" id="GO:0032259">
    <property type="term" value="P:methylation"/>
    <property type="evidence" value="ECO:0007669"/>
    <property type="project" value="UniProtKB-KW"/>
</dbReference>
<accession>A0A7U3UQV0</accession>
<name>A0A7U3UQV0_9ACTN</name>
<organism evidence="4 5">
    <name type="scientific">Actinacidiphila reveromycinica</name>
    <dbReference type="NCBI Taxonomy" id="659352"/>
    <lineage>
        <taxon>Bacteria</taxon>
        <taxon>Bacillati</taxon>
        <taxon>Actinomycetota</taxon>
        <taxon>Actinomycetes</taxon>
        <taxon>Kitasatosporales</taxon>
        <taxon>Streptomycetaceae</taxon>
        <taxon>Actinacidiphila</taxon>
    </lineage>
</organism>
<dbReference type="SUPFAM" id="SSF53335">
    <property type="entry name" value="S-adenosyl-L-methionine-dependent methyltransferases"/>
    <property type="match status" value="1"/>
</dbReference>
<keyword evidence="2" id="KW-0808">Transferase</keyword>
<dbReference type="EMBL" id="AP018365">
    <property type="protein sequence ID" value="BBA97045.1"/>
    <property type="molecule type" value="Genomic_DNA"/>
</dbReference>
<feature type="domain" description="Methyltransferase" evidence="3">
    <location>
        <begin position="51"/>
        <end position="143"/>
    </location>
</feature>
<keyword evidence="1" id="KW-0489">Methyltransferase</keyword>
<evidence type="ECO:0000313" key="4">
    <source>
        <dbReference type="EMBL" id="BBA97045.1"/>
    </source>
</evidence>
<evidence type="ECO:0000259" key="3">
    <source>
        <dbReference type="Pfam" id="PF13649"/>
    </source>
</evidence>
<dbReference type="InterPro" id="IPR041698">
    <property type="entry name" value="Methyltransf_25"/>
</dbReference>
<dbReference type="GO" id="GO:0008168">
    <property type="term" value="F:methyltransferase activity"/>
    <property type="evidence" value="ECO:0007669"/>
    <property type="project" value="UniProtKB-KW"/>
</dbReference>
<dbReference type="Pfam" id="PF13649">
    <property type="entry name" value="Methyltransf_25"/>
    <property type="match status" value="1"/>
</dbReference>
<protein>
    <recommendedName>
        <fullName evidence="3">Methyltransferase domain-containing protein</fullName>
    </recommendedName>
</protein>
<sequence>MTNRPARQRLLSEQRAYYRALAPDYLDQRLDLPGGGELAAALDAFRPVGRVLELACGPGTWTAHLLRHADEVTAVDASREMLAIAAGRVPDGAPVRFVEADLFDWAPDRRYDAVFMGFWLSHVPEERFASFWSLVAAALTPQGRVFFVDDGHRTPEELVEGPASSTVRRRTPDGTAYRIVKVPYEPAELEGRLRALGWAVAVRATGGPFFWGAGRRSRRPAAER</sequence>
<dbReference type="Gene3D" id="3.40.50.150">
    <property type="entry name" value="Vaccinia Virus protein VP39"/>
    <property type="match status" value="1"/>
</dbReference>
<reference evidence="4 5" key="4">
    <citation type="journal article" date="2020" name="Sci. Rep.">
        <title>beta-carboline chemical signals induce reveromycin production through a LuxR family regulator in Streptomyces sp. SN-593.</title>
        <authorList>
            <person name="Panthee S."/>
            <person name="Kito N."/>
            <person name="Hayashi T."/>
            <person name="Shimizu T."/>
            <person name="Ishikawa J."/>
            <person name="Hamamoto H."/>
            <person name="Osada H."/>
            <person name="Takahashi S."/>
        </authorList>
    </citation>
    <scope>NUCLEOTIDE SEQUENCE [LARGE SCALE GENOMIC DNA]</scope>
    <source>
        <strain evidence="4 5">SN-593</strain>
    </source>
</reference>
<evidence type="ECO:0000256" key="1">
    <source>
        <dbReference type="ARBA" id="ARBA00022603"/>
    </source>
</evidence>
<reference evidence="4 5" key="3">
    <citation type="journal article" date="2011" name="Nat. Chem. Biol.">
        <title>Reveromycin A biosynthesis uses RevG and RevJ for stereospecific spiroacetal formation.</title>
        <authorList>
            <person name="Takahashi S."/>
            <person name="Toyoda A."/>
            <person name="Sekiyama Y."/>
            <person name="Takagi H."/>
            <person name="Nogawa T."/>
            <person name="Uramoto M."/>
            <person name="Suzuki R."/>
            <person name="Koshino H."/>
            <person name="Kumano T."/>
            <person name="Panthee S."/>
            <person name="Dairi T."/>
            <person name="Ishikawa J."/>
            <person name="Ikeda H."/>
            <person name="Sakaki Y."/>
            <person name="Osada H."/>
        </authorList>
    </citation>
    <scope>NUCLEOTIDE SEQUENCE [LARGE SCALE GENOMIC DNA]</scope>
    <source>
        <strain evidence="4 5">SN-593</strain>
    </source>
</reference>
<dbReference type="KEGG" id="arev:RVR_2608"/>
<dbReference type="PANTHER" id="PTHR43861:SF1">
    <property type="entry name" value="TRANS-ACONITATE 2-METHYLTRANSFERASE"/>
    <property type="match status" value="1"/>
</dbReference>
<dbReference type="Proteomes" id="UP000595703">
    <property type="component" value="Chromosome"/>
</dbReference>
<evidence type="ECO:0000313" key="5">
    <source>
        <dbReference type="Proteomes" id="UP000595703"/>
    </source>
</evidence>
<evidence type="ECO:0000256" key="2">
    <source>
        <dbReference type="ARBA" id="ARBA00022679"/>
    </source>
</evidence>
<keyword evidence="5" id="KW-1185">Reference proteome</keyword>
<dbReference type="RefSeq" id="WP_202233383.1">
    <property type="nucleotide sequence ID" value="NZ_AP018365.1"/>
</dbReference>
<proteinExistence type="predicted"/>
<reference evidence="4 5" key="1">
    <citation type="journal article" date="2010" name="J. Bacteriol.">
        <title>Biochemical characterization of a novel indole prenyltransferase from Streptomyces sp. SN-593.</title>
        <authorList>
            <person name="Takahashi S."/>
            <person name="Takagi H."/>
            <person name="Toyoda A."/>
            <person name="Uramoto M."/>
            <person name="Nogawa T."/>
            <person name="Ueki M."/>
            <person name="Sakaki Y."/>
            <person name="Osada H."/>
        </authorList>
    </citation>
    <scope>NUCLEOTIDE SEQUENCE [LARGE SCALE GENOMIC DNA]</scope>
    <source>
        <strain evidence="4 5">SN-593</strain>
    </source>
</reference>
<gene>
    <name evidence="4" type="ORF">RVR_2608</name>
</gene>
<dbReference type="CDD" id="cd02440">
    <property type="entry name" value="AdoMet_MTases"/>
    <property type="match status" value="1"/>
</dbReference>
<dbReference type="GO" id="GO:0017000">
    <property type="term" value="P:antibiotic biosynthetic process"/>
    <property type="evidence" value="ECO:0007669"/>
    <property type="project" value="UniProtKB-ARBA"/>
</dbReference>
<reference evidence="4 5" key="2">
    <citation type="journal article" date="2011" name="J. Antibiot.">
        <title>Furaquinocins I and J: novel polyketide isoprenoid hybrid compounds from Streptomyces reveromyceticus SN-593.</title>
        <authorList>
            <person name="Panthee S."/>
            <person name="Takahashi S."/>
            <person name="Takagi H."/>
            <person name="Nogawa T."/>
            <person name="Oowada E."/>
            <person name="Uramoto M."/>
            <person name="Osada H."/>
        </authorList>
    </citation>
    <scope>NUCLEOTIDE SEQUENCE [LARGE SCALE GENOMIC DNA]</scope>
    <source>
        <strain evidence="4 5">SN-593</strain>
    </source>
</reference>